<dbReference type="OrthoDB" id="9784557at2"/>
<dbReference type="GO" id="GO:0003677">
    <property type="term" value="F:DNA binding"/>
    <property type="evidence" value="ECO:0007669"/>
    <property type="project" value="InterPro"/>
</dbReference>
<dbReference type="GO" id="GO:0000150">
    <property type="term" value="F:DNA strand exchange activity"/>
    <property type="evidence" value="ECO:0007669"/>
    <property type="project" value="InterPro"/>
</dbReference>
<proteinExistence type="predicted"/>
<feature type="domain" description="Resolvase/invertase-type recombinase catalytic" evidence="1">
    <location>
        <begin position="3"/>
        <end position="149"/>
    </location>
</feature>
<sequence length="536" mass="63398">MIRAAIYSRKSKFSEKGESIQNQIDLCMDYAKKNFEIDHFIFYEDEGYSGGNTYRPKYLEMIEDISKKKFDLLICYRLDRISRNISDFADLINLLHDNNIDFISIREQFDTSTPMGRAMMYITSVFAQLERETIAERIRDNMHQLARTGRWLGGRTPLGFESKQIYYYDEHQNKKKAYQLIPIPEELIRVEKIFKKYLELGSLSQLEIWTSSEGLKTKSNKNFDKSILKFILSNPVYVKSDEKIYQYFLDHHSDIASSKNEFNGKQGLMVFNKYDERKKNQIIRRDESDWIIAIAKHEGIIESSDWIEVQKKIKYNRKKTPRKGTGKYGLISHFLTCGICGSKMRISVYHRKSGTYYYYKCLLKERSKGKLCNVTNLNGKNADQAVLKEIQKLTYEKKILYHQIKKEYHALKKSFSSPKSQKIQLKKQLKEYHTYIDNLTMELAKCQNQIAGKYILKKIQELDKKILDLQEQINRISKDDIPIQNSNIFIESILQLIENFSQVMNILYFDEKKKILEKLVEKITWDGEKLKIEFLK</sequence>
<dbReference type="PANTHER" id="PTHR30461">
    <property type="entry name" value="DNA-INVERTASE FROM LAMBDOID PROPHAGE"/>
    <property type="match status" value="1"/>
</dbReference>
<dbReference type="AlphaFoldDB" id="A0A1T4NWH8"/>
<feature type="domain" description="Recombinase" evidence="2">
    <location>
        <begin position="157"/>
        <end position="320"/>
    </location>
</feature>
<dbReference type="PROSITE" id="PS51737">
    <property type="entry name" value="RECOMBINASE_DNA_BIND"/>
    <property type="match status" value="1"/>
</dbReference>
<dbReference type="InterPro" id="IPR025827">
    <property type="entry name" value="Zn_ribbon_recom_dom"/>
</dbReference>
<dbReference type="Gene3D" id="3.40.50.1390">
    <property type="entry name" value="Resolvase, N-terminal catalytic domain"/>
    <property type="match status" value="1"/>
</dbReference>
<reference evidence="3 4" key="1">
    <citation type="submission" date="2017-02" db="EMBL/GenBank/DDBJ databases">
        <authorList>
            <person name="Peterson S.W."/>
        </authorList>
    </citation>
    <scope>NUCLEOTIDE SEQUENCE [LARGE SCALE GENOMIC DNA]</scope>
    <source>
        <strain evidence="3 4">DSM 15102</strain>
    </source>
</reference>
<dbReference type="InterPro" id="IPR050639">
    <property type="entry name" value="SSR_resolvase"/>
</dbReference>
<dbReference type="SMART" id="SM00857">
    <property type="entry name" value="Resolvase"/>
    <property type="match status" value="1"/>
</dbReference>
<dbReference type="Pfam" id="PF00239">
    <property type="entry name" value="Resolvase"/>
    <property type="match status" value="1"/>
</dbReference>
<dbReference type="InterPro" id="IPR036162">
    <property type="entry name" value="Resolvase-like_N_sf"/>
</dbReference>
<dbReference type="InterPro" id="IPR038109">
    <property type="entry name" value="DNA_bind_recomb_sf"/>
</dbReference>
<gene>
    <name evidence="3" type="ORF">SAMN02745973_01834</name>
</gene>
<evidence type="ECO:0000313" key="4">
    <source>
        <dbReference type="Proteomes" id="UP000196365"/>
    </source>
</evidence>
<evidence type="ECO:0000259" key="1">
    <source>
        <dbReference type="PROSITE" id="PS51736"/>
    </source>
</evidence>
<keyword evidence="4" id="KW-1185">Reference proteome</keyword>
<dbReference type="PROSITE" id="PS51736">
    <property type="entry name" value="RECOMBINASES_3"/>
    <property type="match status" value="1"/>
</dbReference>
<dbReference type="RefSeq" id="WP_087679208.1">
    <property type="nucleotide sequence ID" value="NZ_FUWV01000013.1"/>
</dbReference>
<dbReference type="PANTHER" id="PTHR30461:SF23">
    <property type="entry name" value="DNA RECOMBINASE-RELATED"/>
    <property type="match status" value="1"/>
</dbReference>
<evidence type="ECO:0000313" key="3">
    <source>
        <dbReference type="EMBL" id="SJZ83634.1"/>
    </source>
</evidence>
<dbReference type="CDD" id="cd00338">
    <property type="entry name" value="Ser_Recombinase"/>
    <property type="match status" value="1"/>
</dbReference>
<dbReference type="EMBL" id="FUWV01000013">
    <property type="protein sequence ID" value="SJZ83634.1"/>
    <property type="molecule type" value="Genomic_DNA"/>
</dbReference>
<dbReference type="InterPro" id="IPR006119">
    <property type="entry name" value="Resolv_N"/>
</dbReference>
<dbReference type="Proteomes" id="UP000196365">
    <property type="component" value="Unassembled WGS sequence"/>
</dbReference>
<dbReference type="SUPFAM" id="SSF53041">
    <property type="entry name" value="Resolvase-like"/>
    <property type="match status" value="1"/>
</dbReference>
<evidence type="ECO:0000259" key="2">
    <source>
        <dbReference type="PROSITE" id="PS51737"/>
    </source>
</evidence>
<protein>
    <submittedName>
        <fullName evidence="3">Recombinase zinc beta ribbon domain-containing protein</fullName>
    </submittedName>
</protein>
<dbReference type="Pfam" id="PF13408">
    <property type="entry name" value="Zn_ribbon_recom"/>
    <property type="match status" value="1"/>
</dbReference>
<dbReference type="Gene3D" id="3.90.1750.20">
    <property type="entry name" value="Putative Large Serine Recombinase, Chain B, Domain 2"/>
    <property type="match status" value="2"/>
</dbReference>
<dbReference type="InterPro" id="IPR011109">
    <property type="entry name" value="DNA_bind_recombinase_dom"/>
</dbReference>
<accession>A0A1T4NWH8</accession>
<organism evidence="3 4">
    <name type="scientific">Garciella nitratireducens DSM 15102</name>
    <dbReference type="NCBI Taxonomy" id="1121911"/>
    <lineage>
        <taxon>Bacteria</taxon>
        <taxon>Bacillati</taxon>
        <taxon>Bacillota</taxon>
        <taxon>Clostridia</taxon>
        <taxon>Eubacteriales</taxon>
        <taxon>Eubacteriaceae</taxon>
        <taxon>Garciella</taxon>
    </lineage>
</organism>
<dbReference type="Pfam" id="PF07508">
    <property type="entry name" value="Recombinase"/>
    <property type="match status" value="1"/>
</dbReference>
<name>A0A1T4NWH8_9FIRM</name>